<organism evidence="1 2">
    <name type="scientific">Aquibium carbonis</name>
    <dbReference type="NCBI Taxonomy" id="2495581"/>
    <lineage>
        <taxon>Bacteria</taxon>
        <taxon>Pseudomonadati</taxon>
        <taxon>Pseudomonadota</taxon>
        <taxon>Alphaproteobacteria</taxon>
        <taxon>Hyphomicrobiales</taxon>
        <taxon>Phyllobacteriaceae</taxon>
        <taxon>Aquibium</taxon>
    </lineage>
</organism>
<dbReference type="EMBL" id="RWKW01000147">
    <property type="protein sequence ID" value="RST80051.1"/>
    <property type="molecule type" value="Genomic_DNA"/>
</dbReference>
<accession>A0A3R9Y5A7</accession>
<gene>
    <name evidence="1" type="ORF">EJC49_24780</name>
</gene>
<keyword evidence="2" id="KW-1185">Reference proteome</keyword>
<keyword evidence="1" id="KW-0808">Transferase</keyword>
<evidence type="ECO:0000313" key="1">
    <source>
        <dbReference type="EMBL" id="RST80051.1"/>
    </source>
</evidence>
<protein>
    <submittedName>
        <fullName evidence="1">Glycosyltransferase family 25 protein</fullName>
    </submittedName>
</protein>
<evidence type="ECO:0000313" key="2">
    <source>
        <dbReference type="Proteomes" id="UP000278398"/>
    </source>
</evidence>
<dbReference type="GO" id="GO:0016740">
    <property type="term" value="F:transferase activity"/>
    <property type="evidence" value="ECO:0007669"/>
    <property type="project" value="UniProtKB-KW"/>
</dbReference>
<dbReference type="OrthoDB" id="259382at2"/>
<comment type="caution">
    <text evidence="1">The sequence shown here is derived from an EMBL/GenBank/DDBJ whole genome shotgun (WGS) entry which is preliminary data.</text>
</comment>
<dbReference type="RefSeq" id="WP_126702603.1">
    <property type="nucleotide sequence ID" value="NZ_RWKW01000147.1"/>
</dbReference>
<proteinExistence type="predicted"/>
<name>A0A3R9Y5A7_9HYPH</name>
<dbReference type="Proteomes" id="UP000278398">
    <property type="component" value="Unassembled WGS sequence"/>
</dbReference>
<reference evidence="1 2" key="1">
    <citation type="submission" date="2018-12" db="EMBL/GenBank/DDBJ databases">
        <title>Mesorhizobium carbonis sp. nov., isolated from coal mine water.</title>
        <authorList>
            <person name="Xin W."/>
            <person name="Xu Z."/>
            <person name="Xiang F."/>
            <person name="Zhang J."/>
            <person name="Xi L."/>
            <person name="Liu J."/>
        </authorList>
    </citation>
    <scope>NUCLEOTIDE SEQUENCE [LARGE SCALE GENOMIC DNA]</scope>
    <source>
        <strain evidence="1 2">B2.3</strain>
    </source>
</reference>
<dbReference type="AlphaFoldDB" id="A0A3R9Y5A7"/>
<sequence length="267" mass="29844">MPVDHPPARPPLFILTSKASPQARLRSALAQAATIVDDDCVHVIEGATPADAIVESLFDARLARRWSKYPPVPAEVAAYATHRLAWQALLDGGGPSALVLEDDFVVLDGRALRRMLAAACDLLSERRDIVKLFDLPGERERGRSFTRTIAGIEIVKREHVRAGLVGYLISRDGAARFLSRGRIFRVVDEDIKHHWELGLDIWSVPQNLVADASAELGGSLIENARTTTRRRSVWRSLKGNLLAAHRNWRTRGAFDQWLRQQEARRRG</sequence>